<organism evidence="2 3">
    <name type="scientific">Phaeomoniella chlamydospora</name>
    <name type="common">Phaeoacremonium chlamydosporum</name>
    <dbReference type="NCBI Taxonomy" id="158046"/>
    <lineage>
        <taxon>Eukaryota</taxon>
        <taxon>Fungi</taxon>
        <taxon>Dikarya</taxon>
        <taxon>Ascomycota</taxon>
        <taxon>Pezizomycotina</taxon>
        <taxon>Eurotiomycetes</taxon>
        <taxon>Chaetothyriomycetidae</taxon>
        <taxon>Phaeomoniellales</taxon>
        <taxon>Phaeomoniellaceae</taxon>
        <taxon>Phaeomoniella</taxon>
    </lineage>
</organism>
<accession>A0A0G2EAE1</accession>
<sequence length="238" mass="26136">MASINQTYGLAHTAECKLKLAAGRPDRNLRFILGHAFTLDAINLRIVQISEEQDAVDQEYPQSQVQGETETRIRFSGRSKKPPGESRRRAQDRKRSPPPATLPPESIGDEYDDDGADSNEEDELAEDLDSEEDLGLIRFQSASATQPRTLSDVEDESSSEEEEDELPSPPLVYSDAQIRDAISAGQDQALAEIYQSIKGCGCQKHLVEQGPEITSLWSLPESERAGKNGVPKVAIVAT</sequence>
<dbReference type="OrthoDB" id="3938221at2759"/>
<dbReference type="AlphaFoldDB" id="A0A0G2EAE1"/>
<dbReference type="EMBL" id="LCWF01000107">
    <property type="protein sequence ID" value="KKY19489.1"/>
    <property type="molecule type" value="Genomic_DNA"/>
</dbReference>
<feature type="compositionally biased region" description="Acidic residues" evidence="1">
    <location>
        <begin position="107"/>
        <end position="134"/>
    </location>
</feature>
<feature type="compositionally biased region" description="Basic and acidic residues" evidence="1">
    <location>
        <begin position="82"/>
        <end position="95"/>
    </location>
</feature>
<evidence type="ECO:0000313" key="2">
    <source>
        <dbReference type="EMBL" id="KKY19489.1"/>
    </source>
</evidence>
<feature type="region of interest" description="Disordered" evidence="1">
    <location>
        <begin position="57"/>
        <end position="172"/>
    </location>
</feature>
<keyword evidence="3" id="KW-1185">Reference proteome</keyword>
<gene>
    <name evidence="2" type="ORF">UCRPC4_g04472</name>
</gene>
<dbReference type="Proteomes" id="UP000053317">
    <property type="component" value="Unassembled WGS sequence"/>
</dbReference>
<comment type="caution">
    <text evidence="2">The sequence shown here is derived from an EMBL/GenBank/DDBJ whole genome shotgun (WGS) entry which is preliminary data.</text>
</comment>
<evidence type="ECO:0000256" key="1">
    <source>
        <dbReference type="SAM" id="MobiDB-lite"/>
    </source>
</evidence>
<proteinExistence type="predicted"/>
<protein>
    <submittedName>
        <fullName evidence="2">Uncharacterized protein</fullName>
    </submittedName>
</protein>
<reference evidence="2 3" key="1">
    <citation type="submission" date="2015-05" db="EMBL/GenBank/DDBJ databases">
        <title>Distinctive expansion of gene families associated with plant cell wall degradation and secondary metabolism in the genomes of grapevine trunk pathogens.</title>
        <authorList>
            <person name="Lawrence D.P."/>
            <person name="Travadon R."/>
            <person name="Rolshausen P.E."/>
            <person name="Baumgartner K."/>
        </authorList>
    </citation>
    <scope>NUCLEOTIDE SEQUENCE [LARGE SCALE GENOMIC DNA]</scope>
    <source>
        <strain evidence="2">UCRPC4</strain>
    </source>
</reference>
<feature type="compositionally biased region" description="Acidic residues" evidence="1">
    <location>
        <begin position="152"/>
        <end position="166"/>
    </location>
</feature>
<evidence type="ECO:0000313" key="3">
    <source>
        <dbReference type="Proteomes" id="UP000053317"/>
    </source>
</evidence>
<name>A0A0G2EAE1_PHACM</name>
<feature type="compositionally biased region" description="Polar residues" evidence="1">
    <location>
        <begin position="140"/>
        <end position="149"/>
    </location>
</feature>
<reference evidence="2 3" key="2">
    <citation type="submission" date="2015-05" db="EMBL/GenBank/DDBJ databases">
        <authorList>
            <person name="Morales-Cruz A."/>
            <person name="Amrine K.C."/>
            <person name="Cantu D."/>
        </authorList>
    </citation>
    <scope>NUCLEOTIDE SEQUENCE [LARGE SCALE GENOMIC DNA]</scope>
    <source>
        <strain evidence="2">UCRPC4</strain>
    </source>
</reference>